<evidence type="ECO:0000313" key="3">
    <source>
        <dbReference type="EMBL" id="KAJ4850553.1"/>
    </source>
</evidence>
<comment type="caution">
    <text evidence="3">The sequence shown here is derived from an EMBL/GenBank/DDBJ whole genome shotgun (WGS) entry which is preliminary data.</text>
</comment>
<organism evidence="3 4">
    <name type="scientific">Turnera subulata</name>
    <dbReference type="NCBI Taxonomy" id="218843"/>
    <lineage>
        <taxon>Eukaryota</taxon>
        <taxon>Viridiplantae</taxon>
        <taxon>Streptophyta</taxon>
        <taxon>Embryophyta</taxon>
        <taxon>Tracheophyta</taxon>
        <taxon>Spermatophyta</taxon>
        <taxon>Magnoliopsida</taxon>
        <taxon>eudicotyledons</taxon>
        <taxon>Gunneridae</taxon>
        <taxon>Pentapetalae</taxon>
        <taxon>rosids</taxon>
        <taxon>fabids</taxon>
        <taxon>Malpighiales</taxon>
        <taxon>Passifloraceae</taxon>
        <taxon>Turnera</taxon>
    </lineage>
</organism>
<keyword evidence="4" id="KW-1185">Reference proteome</keyword>
<sequence length="152" mass="17266">VYGLEKAEEFFNGIPNHLRNFQVNGALLWDLGFVQTLGYSLILNLCSKMGKHEKLDMLMQEMEESGITFDMYICNTRLNDYAATSNIEGLEKLLSKMEADPHITDVEEIRTTNQGRVKGFWEKAEAYVNKIVGNGVEVDARSWVLLGDGYHL</sequence>
<dbReference type="InterPro" id="IPR002885">
    <property type="entry name" value="PPR_rpt"/>
</dbReference>
<gene>
    <name evidence="3" type="ORF">Tsubulata_028075</name>
</gene>
<dbReference type="PANTHER" id="PTHR45717:SF10">
    <property type="entry name" value="OS10G0501000 PROTEIN"/>
    <property type="match status" value="1"/>
</dbReference>
<evidence type="ECO:0000256" key="1">
    <source>
        <dbReference type="ARBA" id="ARBA00007626"/>
    </source>
</evidence>
<reference evidence="3" key="2">
    <citation type="journal article" date="2023" name="Plants (Basel)">
        <title>Annotation of the Turnera subulata (Passifloraceae) Draft Genome Reveals the S-Locus Evolved after the Divergence of Turneroideae from Passifloroideae in a Stepwise Manner.</title>
        <authorList>
            <person name="Henning P.M."/>
            <person name="Roalson E.H."/>
            <person name="Mir W."/>
            <person name="McCubbin A.G."/>
            <person name="Shore J.S."/>
        </authorList>
    </citation>
    <scope>NUCLEOTIDE SEQUENCE</scope>
    <source>
        <strain evidence="3">F60SS</strain>
    </source>
</reference>
<proteinExistence type="inferred from homology"/>
<dbReference type="InterPro" id="IPR011990">
    <property type="entry name" value="TPR-like_helical_dom_sf"/>
</dbReference>
<dbReference type="GO" id="GO:0005739">
    <property type="term" value="C:mitochondrion"/>
    <property type="evidence" value="ECO:0007669"/>
    <property type="project" value="TreeGrafter"/>
</dbReference>
<dbReference type="OrthoDB" id="1890565at2759"/>
<dbReference type="Pfam" id="PF01535">
    <property type="entry name" value="PPR"/>
    <property type="match status" value="1"/>
</dbReference>
<dbReference type="NCBIfam" id="TIGR00756">
    <property type="entry name" value="PPR"/>
    <property type="match status" value="1"/>
</dbReference>
<dbReference type="Gene3D" id="1.25.40.10">
    <property type="entry name" value="Tetratricopeptide repeat domain"/>
    <property type="match status" value="1"/>
</dbReference>
<dbReference type="PANTHER" id="PTHR45717">
    <property type="entry name" value="OS12G0527900 PROTEIN"/>
    <property type="match status" value="1"/>
</dbReference>
<dbReference type="EMBL" id="JAKUCV010000283">
    <property type="protein sequence ID" value="KAJ4850553.1"/>
    <property type="molecule type" value="Genomic_DNA"/>
</dbReference>
<evidence type="ECO:0000256" key="2">
    <source>
        <dbReference type="ARBA" id="ARBA00022737"/>
    </source>
</evidence>
<feature type="non-terminal residue" evidence="3">
    <location>
        <position position="152"/>
    </location>
</feature>
<name>A0A9Q0GJ82_9ROSI</name>
<evidence type="ECO:0008006" key="5">
    <source>
        <dbReference type="Google" id="ProtNLM"/>
    </source>
</evidence>
<dbReference type="Proteomes" id="UP001141552">
    <property type="component" value="Unassembled WGS sequence"/>
</dbReference>
<keyword evidence="2" id="KW-0677">Repeat</keyword>
<dbReference type="GO" id="GO:0003729">
    <property type="term" value="F:mRNA binding"/>
    <property type="evidence" value="ECO:0007669"/>
    <property type="project" value="UniProtKB-ARBA"/>
</dbReference>
<evidence type="ECO:0000313" key="4">
    <source>
        <dbReference type="Proteomes" id="UP001141552"/>
    </source>
</evidence>
<dbReference type="AlphaFoldDB" id="A0A9Q0GJ82"/>
<reference evidence="3" key="1">
    <citation type="submission" date="2022-02" db="EMBL/GenBank/DDBJ databases">
        <authorList>
            <person name="Henning P.M."/>
            <person name="McCubbin A.G."/>
            <person name="Shore J.S."/>
        </authorList>
    </citation>
    <scope>NUCLEOTIDE SEQUENCE</scope>
    <source>
        <strain evidence="3">F60SS</strain>
        <tissue evidence="3">Leaves</tissue>
    </source>
</reference>
<comment type="similarity">
    <text evidence="1">Belongs to the PPR family. P subfamily.</text>
</comment>
<protein>
    <recommendedName>
        <fullName evidence="5">Pentatricopeptide repeat-containing protein</fullName>
    </recommendedName>
</protein>
<accession>A0A9Q0GJ82</accession>